<protein>
    <submittedName>
        <fullName evidence="1">Uncharacterized protein</fullName>
    </submittedName>
</protein>
<dbReference type="Proteomes" id="UP001049176">
    <property type="component" value="Chromosome 7"/>
</dbReference>
<evidence type="ECO:0000313" key="2">
    <source>
        <dbReference type="Proteomes" id="UP001049176"/>
    </source>
</evidence>
<accession>A0A9P7RUG9</accession>
<sequence>MEIRRIMVLNVYGKKRKDLARKNDPNANQEEPLVKLPLVWRAAVVGASHIVDYLKSDRPLEAY</sequence>
<dbReference type="AlphaFoldDB" id="A0A9P7RUG9"/>
<reference evidence="1" key="1">
    <citation type="journal article" date="2021" name="Genome Biol. Evol.">
        <title>The assembled and annotated genome of the fairy-ring fungus Marasmius oreades.</title>
        <authorList>
            <person name="Hiltunen M."/>
            <person name="Ament-Velasquez S.L."/>
            <person name="Johannesson H."/>
        </authorList>
    </citation>
    <scope>NUCLEOTIDE SEQUENCE</scope>
    <source>
        <strain evidence="1">03SP1</strain>
    </source>
</reference>
<dbReference type="EMBL" id="CM032187">
    <property type="protein sequence ID" value="KAG7089910.1"/>
    <property type="molecule type" value="Genomic_DNA"/>
</dbReference>
<gene>
    <name evidence="1" type="ORF">E1B28_011543</name>
</gene>
<dbReference type="RefSeq" id="XP_043006380.1">
    <property type="nucleotide sequence ID" value="XM_043156593.1"/>
</dbReference>
<dbReference type="GeneID" id="66080618"/>
<name>A0A9P7RUG9_9AGAR</name>
<keyword evidence="2" id="KW-1185">Reference proteome</keyword>
<dbReference type="OrthoDB" id="539213at2759"/>
<comment type="caution">
    <text evidence="1">The sequence shown here is derived from an EMBL/GenBank/DDBJ whole genome shotgun (WGS) entry which is preliminary data.</text>
</comment>
<proteinExistence type="predicted"/>
<evidence type="ECO:0000313" key="1">
    <source>
        <dbReference type="EMBL" id="KAG7089910.1"/>
    </source>
</evidence>
<dbReference type="KEGG" id="more:E1B28_011543"/>
<organism evidence="1 2">
    <name type="scientific">Marasmius oreades</name>
    <name type="common">fairy-ring Marasmius</name>
    <dbReference type="NCBI Taxonomy" id="181124"/>
    <lineage>
        <taxon>Eukaryota</taxon>
        <taxon>Fungi</taxon>
        <taxon>Dikarya</taxon>
        <taxon>Basidiomycota</taxon>
        <taxon>Agaricomycotina</taxon>
        <taxon>Agaricomycetes</taxon>
        <taxon>Agaricomycetidae</taxon>
        <taxon>Agaricales</taxon>
        <taxon>Marasmiineae</taxon>
        <taxon>Marasmiaceae</taxon>
        <taxon>Marasmius</taxon>
    </lineage>
</organism>